<proteinExistence type="predicted"/>
<reference evidence="2 3" key="1">
    <citation type="submission" date="2014-04" db="EMBL/GenBank/DDBJ databases">
        <authorList>
            <consortium name="DOE Joint Genome Institute"/>
            <person name="Kuo A."/>
            <person name="Zuccaro A."/>
            <person name="Kohler A."/>
            <person name="Nagy L.G."/>
            <person name="Floudas D."/>
            <person name="Copeland A."/>
            <person name="Barry K.W."/>
            <person name="Cichocki N."/>
            <person name="Veneault-Fourrey C."/>
            <person name="LaButti K."/>
            <person name="Lindquist E.A."/>
            <person name="Lipzen A."/>
            <person name="Lundell T."/>
            <person name="Morin E."/>
            <person name="Murat C."/>
            <person name="Sun H."/>
            <person name="Tunlid A."/>
            <person name="Henrissat B."/>
            <person name="Grigoriev I.V."/>
            <person name="Hibbett D.S."/>
            <person name="Martin F."/>
            <person name="Nordberg H.P."/>
            <person name="Cantor M.N."/>
            <person name="Hua S.X."/>
        </authorList>
    </citation>
    <scope>NUCLEOTIDE SEQUENCE [LARGE SCALE GENOMIC DNA]</scope>
    <source>
        <strain evidence="2 3">MAFF 305830</strain>
    </source>
</reference>
<sequence>MTVADMNKRIRNMLEYVTREQSQHEERQSRAAALEEAIASGRYKPLTPEPTDLMDVDTMQITVEEDIKPTMEKDGQIVDPKLDLSSSKTSPLPSSEPASDNPTVAWMKMTTDEMLSGLVSDLLAFQERYRPRNRRQIGTALLVA</sequence>
<gene>
    <name evidence="2" type="ORF">M408DRAFT_259883</name>
</gene>
<evidence type="ECO:0000256" key="1">
    <source>
        <dbReference type="SAM" id="MobiDB-lite"/>
    </source>
</evidence>
<feature type="compositionally biased region" description="Low complexity" evidence="1">
    <location>
        <begin position="83"/>
        <end position="95"/>
    </location>
</feature>
<name>A0A0C2XR84_SERVB</name>
<dbReference type="AlphaFoldDB" id="A0A0C2XR84"/>
<feature type="compositionally biased region" description="Basic and acidic residues" evidence="1">
    <location>
        <begin position="70"/>
        <end position="82"/>
    </location>
</feature>
<accession>A0A0C2XR84</accession>
<dbReference type="HOGENOM" id="CLU_1797656_0_0_1"/>
<dbReference type="Proteomes" id="UP000054097">
    <property type="component" value="Unassembled WGS sequence"/>
</dbReference>
<feature type="region of interest" description="Disordered" evidence="1">
    <location>
        <begin position="70"/>
        <end position="103"/>
    </location>
</feature>
<reference evidence="3" key="2">
    <citation type="submission" date="2015-01" db="EMBL/GenBank/DDBJ databases">
        <title>Evolutionary Origins and Diversification of the Mycorrhizal Mutualists.</title>
        <authorList>
            <consortium name="DOE Joint Genome Institute"/>
            <consortium name="Mycorrhizal Genomics Consortium"/>
            <person name="Kohler A."/>
            <person name="Kuo A."/>
            <person name="Nagy L.G."/>
            <person name="Floudas D."/>
            <person name="Copeland A."/>
            <person name="Barry K.W."/>
            <person name="Cichocki N."/>
            <person name="Veneault-Fourrey C."/>
            <person name="LaButti K."/>
            <person name="Lindquist E.A."/>
            <person name="Lipzen A."/>
            <person name="Lundell T."/>
            <person name="Morin E."/>
            <person name="Murat C."/>
            <person name="Riley R."/>
            <person name="Ohm R."/>
            <person name="Sun H."/>
            <person name="Tunlid A."/>
            <person name="Henrissat B."/>
            <person name="Grigoriev I.V."/>
            <person name="Hibbett D.S."/>
            <person name="Martin F."/>
        </authorList>
    </citation>
    <scope>NUCLEOTIDE SEQUENCE [LARGE SCALE GENOMIC DNA]</scope>
    <source>
        <strain evidence="3">MAFF 305830</strain>
    </source>
</reference>
<protein>
    <submittedName>
        <fullName evidence="2">Uncharacterized protein</fullName>
    </submittedName>
</protein>
<evidence type="ECO:0000313" key="2">
    <source>
        <dbReference type="EMBL" id="KIM31457.1"/>
    </source>
</evidence>
<dbReference type="EMBL" id="KN824282">
    <property type="protein sequence ID" value="KIM31457.1"/>
    <property type="molecule type" value="Genomic_DNA"/>
</dbReference>
<keyword evidence="3" id="KW-1185">Reference proteome</keyword>
<evidence type="ECO:0000313" key="3">
    <source>
        <dbReference type="Proteomes" id="UP000054097"/>
    </source>
</evidence>
<dbReference type="OrthoDB" id="79252at2759"/>
<organism evidence="2 3">
    <name type="scientific">Serendipita vermifera MAFF 305830</name>
    <dbReference type="NCBI Taxonomy" id="933852"/>
    <lineage>
        <taxon>Eukaryota</taxon>
        <taxon>Fungi</taxon>
        <taxon>Dikarya</taxon>
        <taxon>Basidiomycota</taxon>
        <taxon>Agaricomycotina</taxon>
        <taxon>Agaricomycetes</taxon>
        <taxon>Sebacinales</taxon>
        <taxon>Serendipitaceae</taxon>
        <taxon>Serendipita</taxon>
    </lineage>
</organism>